<name>A0A2I4AJN0_AUSLI</name>
<dbReference type="KEGG" id="alim:106511491"/>
<accession>A0A2I4AJN0</accession>
<evidence type="ECO:0000313" key="2">
    <source>
        <dbReference type="RefSeq" id="XP_013855697.1"/>
    </source>
</evidence>
<dbReference type="InterPro" id="IPR008042">
    <property type="entry name" value="Retrotrans_Pao"/>
</dbReference>
<dbReference type="PANTHER" id="PTHR47331">
    <property type="entry name" value="PHD-TYPE DOMAIN-CONTAINING PROTEIN"/>
    <property type="match status" value="1"/>
</dbReference>
<evidence type="ECO:0000313" key="1">
    <source>
        <dbReference type="Proteomes" id="UP000192220"/>
    </source>
</evidence>
<dbReference type="Proteomes" id="UP000192220">
    <property type="component" value="Unplaced"/>
</dbReference>
<feature type="non-terminal residue" evidence="2">
    <location>
        <position position="405"/>
    </location>
</feature>
<dbReference type="CDD" id="cd01644">
    <property type="entry name" value="RT_pepA17"/>
    <property type="match status" value="1"/>
</dbReference>
<dbReference type="STRING" id="52670.A0A2I4AJN0"/>
<protein>
    <submittedName>
        <fullName evidence="2">Uncharacterized protein LOC106511491</fullName>
    </submittedName>
</protein>
<sequence>MRSTINKGYAEEVAASSSDRNDGKIWYLPHHPVTHPRKPGKVRIVFDCAAKYDGVCLNDVVHQGPDLTNKLLTVLIRFRQGPVAIMADIEGMFNQIYVTPDDRDVLRFLWWKDHDPKNEIVTYRMTSHLFGGVWSPSAASFALRKCASDHAHLYNTDTVSTVERNFYVDDCLKSSDSPQQAIHLVEQLTDLLKQGGFHLTKWTSNSPEVLKSIPEEEHANRAPSLDLDRDPSMERALGVLWDITSDCLTFSVNVKDQPNTKRGMLSTISSVYDPLGLVGPFILRGKALFQALCRMKLGWDETIPSEIDEQWDRWLNDLQKLCQLRVPRCLRPKAYTSSSVTMQLHHFSDASELGYGAVCYLRVVSHNNIYCNIILSRNRLAPVKPITIPRLELAAAVVAVQIDQK</sequence>
<dbReference type="AlphaFoldDB" id="A0A2I4AJN0"/>
<dbReference type="InterPro" id="IPR043502">
    <property type="entry name" value="DNA/RNA_pol_sf"/>
</dbReference>
<dbReference type="Pfam" id="PF05380">
    <property type="entry name" value="Peptidase_A17"/>
    <property type="match status" value="1"/>
</dbReference>
<dbReference type="GeneID" id="106511491"/>
<dbReference type="RefSeq" id="XP_013855697.1">
    <property type="nucleotide sequence ID" value="XM_014000243.1"/>
</dbReference>
<dbReference type="SUPFAM" id="SSF56672">
    <property type="entry name" value="DNA/RNA polymerases"/>
    <property type="match status" value="1"/>
</dbReference>
<organism evidence="1 2">
    <name type="scientific">Austrofundulus limnaeus</name>
    <name type="common">Annual killifish</name>
    <dbReference type="NCBI Taxonomy" id="52670"/>
    <lineage>
        <taxon>Eukaryota</taxon>
        <taxon>Metazoa</taxon>
        <taxon>Chordata</taxon>
        <taxon>Craniata</taxon>
        <taxon>Vertebrata</taxon>
        <taxon>Euteleostomi</taxon>
        <taxon>Actinopterygii</taxon>
        <taxon>Neopterygii</taxon>
        <taxon>Teleostei</taxon>
        <taxon>Neoteleostei</taxon>
        <taxon>Acanthomorphata</taxon>
        <taxon>Ovalentaria</taxon>
        <taxon>Atherinomorphae</taxon>
        <taxon>Cyprinodontiformes</taxon>
        <taxon>Rivulidae</taxon>
        <taxon>Austrofundulus</taxon>
    </lineage>
</organism>
<dbReference type="PANTHER" id="PTHR47331:SF1">
    <property type="entry name" value="GAG-LIKE PROTEIN"/>
    <property type="match status" value="1"/>
</dbReference>
<reference evidence="2" key="1">
    <citation type="submission" date="2025-08" db="UniProtKB">
        <authorList>
            <consortium name="RefSeq"/>
        </authorList>
    </citation>
    <scope>IDENTIFICATION</scope>
</reference>
<dbReference type="InParanoid" id="A0A2I4AJN0"/>
<gene>
    <name evidence="2" type="primary">LOC106511491</name>
</gene>
<proteinExistence type="predicted"/>
<keyword evidence="1" id="KW-1185">Reference proteome</keyword>
<dbReference type="OrthoDB" id="8437218at2759"/>